<proteinExistence type="inferred from homology"/>
<dbReference type="KEGG" id="ssl:SS1G_01188"/>
<organism evidence="11 12">
    <name type="scientific">Sclerotinia sclerotiorum (strain ATCC 18683 / 1980 / Ss-1)</name>
    <name type="common">White mold</name>
    <name type="synonym">Whetzelinia sclerotiorum</name>
    <dbReference type="NCBI Taxonomy" id="665079"/>
    <lineage>
        <taxon>Eukaryota</taxon>
        <taxon>Fungi</taxon>
        <taxon>Dikarya</taxon>
        <taxon>Ascomycota</taxon>
        <taxon>Pezizomycotina</taxon>
        <taxon>Leotiomycetes</taxon>
        <taxon>Helotiales</taxon>
        <taxon>Sclerotiniaceae</taxon>
        <taxon>Sclerotinia</taxon>
    </lineage>
</organism>
<dbReference type="AlphaFoldDB" id="A7E7B1"/>
<keyword evidence="6" id="KW-0496">Mitochondrion</keyword>
<dbReference type="InParanoid" id="A7E7B1"/>
<evidence type="ECO:0000313" key="12">
    <source>
        <dbReference type="Proteomes" id="UP000001312"/>
    </source>
</evidence>
<dbReference type="PROSITE" id="PS50920">
    <property type="entry name" value="SOLCAR"/>
    <property type="match status" value="3"/>
</dbReference>
<dbReference type="eggNOG" id="KOG0768">
    <property type="taxonomic scope" value="Eukaryota"/>
</dbReference>
<comment type="subcellular location">
    <subcellularLocation>
        <location evidence="1">Membrane</location>
        <topology evidence="1">Multi-pass membrane protein</topology>
    </subcellularLocation>
</comment>
<evidence type="ECO:0000256" key="2">
    <source>
        <dbReference type="ARBA" id="ARBA00006375"/>
    </source>
</evidence>
<dbReference type="InterPro" id="IPR018108">
    <property type="entry name" value="MCP_transmembrane"/>
</dbReference>
<dbReference type="HOGENOM" id="CLU_015166_3_0_1"/>
<comment type="similarity">
    <text evidence="2 10">Belongs to the mitochondrial carrier (TC 2.A.29) family.</text>
</comment>
<evidence type="ECO:0000256" key="3">
    <source>
        <dbReference type="ARBA" id="ARBA00022448"/>
    </source>
</evidence>
<evidence type="ECO:0008006" key="13">
    <source>
        <dbReference type="Google" id="ProtNLM"/>
    </source>
</evidence>
<dbReference type="GeneID" id="5494028"/>
<gene>
    <name evidence="11" type="ORF">SS1G_01188</name>
</gene>
<name>A7E7B1_SCLS1</name>
<evidence type="ECO:0000313" key="11">
    <source>
        <dbReference type="EMBL" id="EDN96263.1"/>
    </source>
</evidence>
<feature type="repeat" description="Solcar" evidence="9">
    <location>
        <begin position="240"/>
        <end position="351"/>
    </location>
</feature>
<evidence type="ECO:0000256" key="9">
    <source>
        <dbReference type="PROSITE-ProRule" id="PRU00282"/>
    </source>
</evidence>
<dbReference type="GO" id="GO:0005743">
    <property type="term" value="C:mitochondrial inner membrane"/>
    <property type="evidence" value="ECO:0000318"/>
    <property type="project" value="GO_Central"/>
</dbReference>
<accession>A7E7B1</accession>
<evidence type="ECO:0000256" key="6">
    <source>
        <dbReference type="ARBA" id="ARBA00022792"/>
    </source>
</evidence>
<dbReference type="InterPro" id="IPR023395">
    <property type="entry name" value="MCP_dom_sf"/>
</dbReference>
<dbReference type="Proteomes" id="UP000001312">
    <property type="component" value="Unassembled WGS sequence"/>
</dbReference>
<dbReference type="EMBL" id="CH476622">
    <property type="protein sequence ID" value="EDN96263.1"/>
    <property type="molecule type" value="Genomic_DNA"/>
</dbReference>
<dbReference type="RefSeq" id="XP_001596995.1">
    <property type="nucleotide sequence ID" value="XM_001596945.1"/>
</dbReference>
<keyword evidence="5" id="KW-0677">Repeat</keyword>
<dbReference type="OMA" id="DIWIAGA"/>
<protein>
    <recommendedName>
        <fullName evidence="13">Mitochondrial carrier protein</fullName>
    </recommendedName>
</protein>
<keyword evidence="3 10" id="KW-0813">Transport</keyword>
<dbReference type="GO" id="GO:0000095">
    <property type="term" value="F:S-adenosyl-L-methionine transmembrane transporter activity"/>
    <property type="evidence" value="ECO:0000318"/>
    <property type="project" value="GO_Central"/>
</dbReference>
<evidence type="ECO:0000256" key="10">
    <source>
        <dbReference type="RuleBase" id="RU000488"/>
    </source>
</evidence>
<dbReference type="FunFam" id="1.50.40.10:FF:000169">
    <property type="entry name" value="Mitochondrial carrier protein (Pet8), putative"/>
    <property type="match status" value="1"/>
</dbReference>
<feature type="repeat" description="Solcar" evidence="9">
    <location>
        <begin position="135"/>
        <end position="223"/>
    </location>
</feature>
<evidence type="ECO:0000256" key="7">
    <source>
        <dbReference type="ARBA" id="ARBA00022989"/>
    </source>
</evidence>
<feature type="repeat" description="Solcar" evidence="9">
    <location>
        <begin position="34"/>
        <end position="118"/>
    </location>
</feature>
<dbReference type="Gene3D" id="1.50.40.10">
    <property type="entry name" value="Mitochondrial carrier domain"/>
    <property type="match status" value="1"/>
</dbReference>
<sequence>MAFSIAPGELEKMIRCTFNIKNEAGRKGFSSVNFQIIRLYYAGACAAVAVDLLVYPLDTLKTRFQSPDYKKIYYDASKKAINRGVLFRGLYQGVGPVILVTIPSSGAFFTTYEGIKTVLTKANTSLSGNNTPLIPQPFVHSAASAVAELVSCFILTPAEVLKQNAQMIRQPAHSSASGASVTMQALKQFKRPSQLFTGYTALAARNLPFTAMQFPMFEHMKESLKSYRRENGTRTGSLLETATITAMSAGTAGSIAAVITTPVDVVKTRIMLAASGENSESEAKRKIEEAKKKGQSLDTLGGKKKGSLTIAREVVAEAGVKGLFRGALLRAGWTALGSGLYLGVYESGRVWLGDRREAKDGDE</sequence>
<dbReference type="Pfam" id="PF00153">
    <property type="entry name" value="Mito_carr"/>
    <property type="match status" value="3"/>
</dbReference>
<dbReference type="PANTHER" id="PTHR45667">
    <property type="entry name" value="S-ADENOSYLMETHIONINE MITOCHONDRIAL CARRIER PROTEIN"/>
    <property type="match status" value="1"/>
</dbReference>
<keyword evidence="6" id="KW-0999">Mitochondrion inner membrane</keyword>
<evidence type="ECO:0000256" key="1">
    <source>
        <dbReference type="ARBA" id="ARBA00004141"/>
    </source>
</evidence>
<reference evidence="12" key="1">
    <citation type="journal article" date="2011" name="PLoS Genet.">
        <title>Genomic analysis of the necrotrophic fungal pathogens Sclerotinia sclerotiorum and Botrytis cinerea.</title>
        <authorList>
            <person name="Amselem J."/>
            <person name="Cuomo C.A."/>
            <person name="van Kan J.A."/>
            <person name="Viaud M."/>
            <person name="Benito E.P."/>
            <person name="Couloux A."/>
            <person name="Coutinho P.M."/>
            <person name="de Vries R.P."/>
            <person name="Dyer P.S."/>
            <person name="Fillinger S."/>
            <person name="Fournier E."/>
            <person name="Gout L."/>
            <person name="Hahn M."/>
            <person name="Kohn L."/>
            <person name="Lapalu N."/>
            <person name="Plummer K.M."/>
            <person name="Pradier J.M."/>
            <person name="Quevillon E."/>
            <person name="Sharon A."/>
            <person name="Simon A."/>
            <person name="ten Have A."/>
            <person name="Tudzynski B."/>
            <person name="Tudzynski P."/>
            <person name="Wincker P."/>
            <person name="Andrew M."/>
            <person name="Anthouard V."/>
            <person name="Beever R.E."/>
            <person name="Beffa R."/>
            <person name="Benoit I."/>
            <person name="Bouzid O."/>
            <person name="Brault B."/>
            <person name="Chen Z."/>
            <person name="Choquer M."/>
            <person name="Collemare J."/>
            <person name="Cotton P."/>
            <person name="Danchin E.G."/>
            <person name="Da Silva C."/>
            <person name="Gautier A."/>
            <person name="Giraud C."/>
            <person name="Giraud T."/>
            <person name="Gonzalez C."/>
            <person name="Grossetete S."/>
            <person name="Guldener U."/>
            <person name="Henrissat B."/>
            <person name="Howlett B.J."/>
            <person name="Kodira C."/>
            <person name="Kretschmer M."/>
            <person name="Lappartient A."/>
            <person name="Leroch M."/>
            <person name="Levis C."/>
            <person name="Mauceli E."/>
            <person name="Neuveglise C."/>
            <person name="Oeser B."/>
            <person name="Pearson M."/>
            <person name="Poulain J."/>
            <person name="Poussereau N."/>
            <person name="Quesneville H."/>
            <person name="Rascle C."/>
            <person name="Schumacher J."/>
            <person name="Segurens B."/>
            <person name="Sexton A."/>
            <person name="Silva E."/>
            <person name="Sirven C."/>
            <person name="Soanes D.M."/>
            <person name="Talbot N.J."/>
            <person name="Templeton M."/>
            <person name="Yandava C."/>
            <person name="Yarden O."/>
            <person name="Zeng Q."/>
            <person name="Rollins J.A."/>
            <person name="Lebrun M.H."/>
            <person name="Dickman M."/>
        </authorList>
    </citation>
    <scope>NUCLEOTIDE SEQUENCE [LARGE SCALE GENOMIC DNA]</scope>
    <source>
        <strain evidence="12">ATCC 18683 / 1980 / Ss-1</strain>
    </source>
</reference>
<evidence type="ECO:0000256" key="5">
    <source>
        <dbReference type="ARBA" id="ARBA00022737"/>
    </source>
</evidence>
<evidence type="ECO:0000256" key="4">
    <source>
        <dbReference type="ARBA" id="ARBA00022692"/>
    </source>
</evidence>
<keyword evidence="4 9" id="KW-0812">Transmembrane</keyword>
<keyword evidence="8 9" id="KW-0472">Membrane</keyword>
<dbReference type="SUPFAM" id="SSF103506">
    <property type="entry name" value="Mitochondrial carrier"/>
    <property type="match status" value="1"/>
</dbReference>
<evidence type="ECO:0000256" key="8">
    <source>
        <dbReference type="ARBA" id="ARBA00023136"/>
    </source>
</evidence>
<keyword evidence="7" id="KW-1133">Transmembrane helix</keyword>
<keyword evidence="12" id="KW-1185">Reference proteome</keyword>